<evidence type="ECO:0000259" key="7">
    <source>
        <dbReference type="PROSITE" id="PS50178"/>
    </source>
</evidence>
<feature type="compositionally biased region" description="Polar residues" evidence="5">
    <location>
        <begin position="251"/>
        <end position="262"/>
    </location>
</feature>
<feature type="domain" description="FYVE-type" evidence="7">
    <location>
        <begin position="336"/>
        <end position="459"/>
    </location>
</feature>
<feature type="region of interest" description="Disordered" evidence="5">
    <location>
        <begin position="222"/>
        <end position="308"/>
    </location>
</feature>
<feature type="compositionally biased region" description="Low complexity" evidence="5">
    <location>
        <begin position="607"/>
        <end position="625"/>
    </location>
</feature>
<dbReference type="PANTHER" id="PTHR23164:SF30">
    <property type="entry name" value="EARLY ENDOSOME ANTIGEN 1"/>
    <property type="match status" value="1"/>
</dbReference>
<dbReference type="PROSITE" id="PS50178">
    <property type="entry name" value="ZF_FYVE"/>
    <property type="match status" value="1"/>
</dbReference>
<dbReference type="PROSITE" id="PS50089">
    <property type="entry name" value="ZF_RING_2"/>
    <property type="match status" value="1"/>
</dbReference>
<sequence>MPETPCLREAEKDWISTHDTELTSFALEFSILIIAWHDYSMPDLRGSGHIREPESSTTTSSGSARLGAGRNSETRSITAKRDDSSTPRHIIPNDVESSSKRRRLLSSPTSVLPLRPRPALLHSMSSPASGSASPLPSSSTSNPASFGVPLIPCTSNEGPRSNTATTPIPYASASASASSSFTSRNSLRRVRTTPAVLGDSQGVSPSVTSGHTLLEFLQNEGPENVDSRQGQEAGDARNISATNLERKRRLTSTSDSTGQSYPNGPAPSVDSGSSRPRPGPSVTPSWRRSSLGIPGSSSGNAIDLSASPESVTRQLNSLRHRENSFTDYDLPRWQSDSEVSKCPICNTPFSFWYRKHHCRKCGRVVCASCSPHRITIPRQFIVRPPESGRQLSTLLQPNPSQIQIISLLDNVEEDTSATSGAHLSSRGQQIQQRDRYRPNSALGGGEEVRLCNPCVPDPNPEPPRRYTSTSGSLLSGSGRLSSSLSTWTDDHAGVSHAPTNRHSAFPVYYRHGVGHRRDTNHFHRPSASLSAAATMPRSQEARDLRRQRGRGMIFQPETPEIQRAAAQEALTDEGLPSYGSFDYTVVPNFRGIPPRYQSTQQVAGGQYPRYSPPAYSLPSSTSPSNSRHHSIHTFPHYIPSHRRGPSSPSSRNRPVPPASITTTTRHRPPIDERDICPVCSHILPPRAADGSEEAREAHVRACIEGHGRPIIDITSPGSSGHSTSQQISSNHGSSNSNDHGDHHADRPLRMLPFTATEKDCVGEDSGPQECTICMEEYEVGDPLVRLECLCKFHKRCIVGWFEKKMECPVHKVN</sequence>
<dbReference type="SUPFAM" id="SSF57850">
    <property type="entry name" value="RING/U-box"/>
    <property type="match status" value="1"/>
</dbReference>
<evidence type="ECO:0000259" key="6">
    <source>
        <dbReference type="PROSITE" id="PS50089"/>
    </source>
</evidence>
<organism evidence="8 9">
    <name type="scientific">Paracoccidioides brasiliensis</name>
    <dbReference type="NCBI Taxonomy" id="121759"/>
    <lineage>
        <taxon>Eukaryota</taxon>
        <taxon>Fungi</taxon>
        <taxon>Dikarya</taxon>
        <taxon>Ascomycota</taxon>
        <taxon>Pezizomycotina</taxon>
        <taxon>Eurotiomycetes</taxon>
        <taxon>Eurotiomycetidae</taxon>
        <taxon>Onygenales</taxon>
        <taxon>Ajellomycetaceae</taxon>
        <taxon>Paracoccidioides</taxon>
    </lineage>
</organism>
<dbReference type="InterPro" id="IPR001841">
    <property type="entry name" value="Znf_RING"/>
</dbReference>
<evidence type="ECO:0000256" key="1">
    <source>
        <dbReference type="ARBA" id="ARBA00022723"/>
    </source>
</evidence>
<evidence type="ECO:0000256" key="3">
    <source>
        <dbReference type="ARBA" id="ARBA00022833"/>
    </source>
</evidence>
<feature type="compositionally biased region" description="Polar residues" evidence="5">
    <location>
        <begin position="153"/>
        <end position="166"/>
    </location>
</feature>
<dbReference type="SMART" id="SM00184">
    <property type="entry name" value="RING"/>
    <property type="match status" value="1"/>
</dbReference>
<dbReference type="VEuPathDB" id="FungiDB:PADG_04362"/>
<feature type="compositionally biased region" description="Low complexity" evidence="5">
    <location>
        <begin position="267"/>
        <end position="285"/>
    </location>
</feature>
<keyword evidence="1" id="KW-0479">Metal-binding</keyword>
<dbReference type="InterPro" id="IPR017455">
    <property type="entry name" value="Znf_FYVE-rel"/>
</dbReference>
<dbReference type="InterPro" id="IPR011011">
    <property type="entry name" value="Znf_FYVE_PHD"/>
</dbReference>
<dbReference type="InterPro" id="IPR013083">
    <property type="entry name" value="Znf_RING/FYVE/PHD"/>
</dbReference>
<comment type="caution">
    <text evidence="8">The sequence shown here is derived from an EMBL/GenBank/DDBJ whole genome shotgun (WGS) entry which is preliminary data.</text>
</comment>
<dbReference type="Proteomes" id="UP000242814">
    <property type="component" value="Unassembled WGS sequence"/>
</dbReference>
<reference evidence="8 9" key="1">
    <citation type="submission" date="2016-06" db="EMBL/GenBank/DDBJ databases">
        <authorList>
            <person name="Kjaerup R.B."/>
            <person name="Dalgaard T.S."/>
            <person name="Juul-Madsen H.R."/>
        </authorList>
    </citation>
    <scope>NUCLEOTIDE SEQUENCE [LARGE SCALE GENOMIC DNA]</scope>
    <source>
        <strain evidence="8 9">Pb300</strain>
    </source>
</reference>
<feature type="region of interest" description="Disordered" evidence="5">
    <location>
        <begin position="708"/>
        <end position="746"/>
    </location>
</feature>
<dbReference type="SMART" id="SM00064">
    <property type="entry name" value="FYVE"/>
    <property type="match status" value="1"/>
</dbReference>
<evidence type="ECO:0000313" key="9">
    <source>
        <dbReference type="Proteomes" id="UP000242814"/>
    </source>
</evidence>
<dbReference type="EMBL" id="LZYO01000067">
    <property type="protein sequence ID" value="ODH38570.1"/>
    <property type="molecule type" value="Genomic_DNA"/>
</dbReference>
<evidence type="ECO:0008006" key="10">
    <source>
        <dbReference type="Google" id="ProtNLM"/>
    </source>
</evidence>
<dbReference type="AlphaFoldDB" id="A0A1D2JJ81"/>
<dbReference type="Gene3D" id="3.30.40.10">
    <property type="entry name" value="Zinc/RING finger domain, C3HC4 (zinc finger)"/>
    <property type="match status" value="2"/>
</dbReference>
<evidence type="ECO:0000256" key="2">
    <source>
        <dbReference type="ARBA" id="ARBA00022771"/>
    </source>
</evidence>
<dbReference type="Pfam" id="PF13639">
    <property type="entry name" value="zf-RING_2"/>
    <property type="match status" value="1"/>
</dbReference>
<evidence type="ECO:0000313" key="8">
    <source>
        <dbReference type="EMBL" id="ODH38570.1"/>
    </source>
</evidence>
<feature type="compositionally biased region" description="Low complexity" evidence="5">
    <location>
        <begin position="171"/>
        <end position="180"/>
    </location>
</feature>
<dbReference type="SUPFAM" id="SSF57903">
    <property type="entry name" value="FYVE/PHD zinc finger"/>
    <property type="match status" value="1"/>
</dbReference>
<evidence type="ECO:0000256" key="5">
    <source>
        <dbReference type="SAM" id="MobiDB-lite"/>
    </source>
</evidence>
<feature type="domain" description="RING-type" evidence="6">
    <location>
        <begin position="770"/>
        <end position="811"/>
    </location>
</feature>
<feature type="region of interest" description="Disordered" evidence="5">
    <location>
        <begin position="416"/>
        <end position="482"/>
    </location>
</feature>
<dbReference type="VEuPathDB" id="FungiDB:PABG_01109"/>
<feature type="region of interest" description="Disordered" evidence="5">
    <location>
        <begin position="596"/>
        <end position="672"/>
    </location>
</feature>
<feature type="compositionally biased region" description="Polar residues" evidence="5">
    <location>
        <begin position="416"/>
        <end position="431"/>
    </location>
</feature>
<proteinExistence type="predicted"/>
<feature type="compositionally biased region" description="Low complexity" evidence="5">
    <location>
        <begin position="717"/>
        <end position="737"/>
    </location>
</feature>
<dbReference type="CDD" id="cd16489">
    <property type="entry name" value="mRING-CH-C4HC2H_ZNRF"/>
    <property type="match status" value="1"/>
</dbReference>
<dbReference type="PANTHER" id="PTHR23164">
    <property type="entry name" value="EARLY ENDOSOME ANTIGEN 1"/>
    <property type="match status" value="1"/>
</dbReference>
<accession>A0A1D2JJ81</accession>
<dbReference type="GO" id="GO:0008270">
    <property type="term" value="F:zinc ion binding"/>
    <property type="evidence" value="ECO:0007669"/>
    <property type="project" value="UniProtKB-KW"/>
</dbReference>
<feature type="compositionally biased region" description="Low complexity" evidence="5">
    <location>
        <begin position="123"/>
        <end position="145"/>
    </location>
</feature>
<feature type="region of interest" description="Disordered" evidence="5">
    <location>
        <begin position="47"/>
        <end position="187"/>
    </location>
</feature>
<dbReference type="Pfam" id="PF01363">
    <property type="entry name" value="FYVE"/>
    <property type="match status" value="1"/>
</dbReference>
<name>A0A1D2JJ81_PARBR</name>
<evidence type="ECO:0000256" key="4">
    <source>
        <dbReference type="PROSITE-ProRule" id="PRU00175"/>
    </source>
</evidence>
<keyword evidence="3" id="KW-0862">Zinc</keyword>
<protein>
    <recommendedName>
        <fullName evidence="10">FYVE-type domain-containing protein</fullName>
    </recommendedName>
</protein>
<dbReference type="InterPro" id="IPR000306">
    <property type="entry name" value="Znf_FYVE"/>
</dbReference>
<gene>
    <name evidence="8" type="ORF">ACO22_02270</name>
</gene>
<feature type="compositionally biased region" description="Low complexity" evidence="5">
    <location>
        <begin position="467"/>
        <end position="482"/>
    </location>
</feature>
<keyword evidence="2 4" id="KW-0863">Zinc-finger</keyword>